<evidence type="ECO:0000313" key="3">
    <source>
        <dbReference type="Proteomes" id="UP000275267"/>
    </source>
</evidence>
<organism evidence="2 3">
    <name type="scientific">Panicum miliaceum</name>
    <name type="common">Proso millet</name>
    <name type="synonym">Broomcorn millet</name>
    <dbReference type="NCBI Taxonomy" id="4540"/>
    <lineage>
        <taxon>Eukaryota</taxon>
        <taxon>Viridiplantae</taxon>
        <taxon>Streptophyta</taxon>
        <taxon>Embryophyta</taxon>
        <taxon>Tracheophyta</taxon>
        <taxon>Spermatophyta</taxon>
        <taxon>Magnoliopsida</taxon>
        <taxon>Liliopsida</taxon>
        <taxon>Poales</taxon>
        <taxon>Poaceae</taxon>
        <taxon>PACMAD clade</taxon>
        <taxon>Panicoideae</taxon>
        <taxon>Panicodae</taxon>
        <taxon>Paniceae</taxon>
        <taxon>Panicinae</taxon>
        <taxon>Panicum</taxon>
        <taxon>Panicum sect. Panicum</taxon>
    </lineage>
</organism>
<keyword evidence="3" id="KW-1185">Reference proteome</keyword>
<dbReference type="OrthoDB" id="690705at2759"/>
<protein>
    <submittedName>
        <fullName evidence="2">Orf3</fullName>
    </submittedName>
</protein>
<dbReference type="EMBL" id="PQIB02000014">
    <property type="protein sequence ID" value="RLM69727.1"/>
    <property type="molecule type" value="Genomic_DNA"/>
</dbReference>
<reference evidence="3" key="1">
    <citation type="journal article" date="2019" name="Nat. Commun.">
        <title>The genome of broomcorn millet.</title>
        <authorList>
            <person name="Zou C."/>
            <person name="Miki D."/>
            <person name="Li D."/>
            <person name="Tang Q."/>
            <person name="Xiao L."/>
            <person name="Rajput S."/>
            <person name="Deng P."/>
            <person name="Jia W."/>
            <person name="Huang R."/>
            <person name="Zhang M."/>
            <person name="Sun Y."/>
            <person name="Hu J."/>
            <person name="Fu X."/>
            <person name="Schnable P.S."/>
            <person name="Li F."/>
            <person name="Zhang H."/>
            <person name="Feng B."/>
            <person name="Zhu X."/>
            <person name="Liu R."/>
            <person name="Schnable J.C."/>
            <person name="Zhu J.-K."/>
            <person name="Zhang H."/>
        </authorList>
    </citation>
    <scope>NUCLEOTIDE SEQUENCE [LARGE SCALE GENOMIC DNA]</scope>
</reference>
<dbReference type="AlphaFoldDB" id="A0A3L6Q190"/>
<proteinExistence type="predicted"/>
<dbReference type="PANTHER" id="PTHR33026:SF7">
    <property type="entry name" value="OS03G0100275 PROTEIN"/>
    <property type="match status" value="1"/>
</dbReference>
<dbReference type="Pfam" id="PF04195">
    <property type="entry name" value="Transposase_28"/>
    <property type="match status" value="1"/>
</dbReference>
<evidence type="ECO:0000259" key="1">
    <source>
        <dbReference type="Pfam" id="PF04195"/>
    </source>
</evidence>
<gene>
    <name evidence="2" type="ORF">C2845_PM17G01940</name>
</gene>
<name>A0A3L6Q190_PANMI</name>
<evidence type="ECO:0000313" key="2">
    <source>
        <dbReference type="EMBL" id="RLM69727.1"/>
    </source>
</evidence>
<comment type="caution">
    <text evidence="2">The sequence shown here is derived from an EMBL/GenBank/DDBJ whole genome shotgun (WGS) entry which is preliminary data.</text>
</comment>
<sequence length="251" mass="28654">MSHWHQSNVIESLLEDSAAKGFLPPKEVARWRAPPPEHEEPHPEPHEVVSFLAFHERGLGYLAHRFLRGLLHEWRLELQHLNLNGVLHIAGFDNLCEAFLGIEPHILSAKGETSSATPVGGFGLQRRPRHDDVYPEYTPAKSNKGWHGDWFYIRNPPEASFPEFHGGRPMRDLSWTWGTQTPEKTLVAAIKDVIWERVVEAGLNGVTLFFTMRERLVMPLAERRKSLLLYSGPSDPDRAFAEELPEDDVYS</sequence>
<dbReference type="Proteomes" id="UP000275267">
    <property type="component" value="Unassembled WGS sequence"/>
</dbReference>
<feature type="domain" description="Transposase (putative) gypsy type" evidence="1">
    <location>
        <begin position="49"/>
        <end position="106"/>
    </location>
</feature>
<accession>A0A3L6Q190</accession>
<dbReference type="InterPro" id="IPR007321">
    <property type="entry name" value="Transposase_28"/>
</dbReference>
<dbReference type="PANTHER" id="PTHR33026">
    <property type="entry name" value="OS06G0360600 PROTEIN"/>
    <property type="match status" value="1"/>
</dbReference>